<dbReference type="InterPro" id="IPR002939">
    <property type="entry name" value="DnaJ_C"/>
</dbReference>
<dbReference type="SMART" id="SM00271">
    <property type="entry name" value="DnaJ"/>
    <property type="match status" value="1"/>
</dbReference>
<evidence type="ECO:0000313" key="5">
    <source>
        <dbReference type="Proteomes" id="UP001515480"/>
    </source>
</evidence>
<feature type="region of interest" description="Disordered" evidence="2">
    <location>
        <begin position="477"/>
        <end position="535"/>
    </location>
</feature>
<dbReference type="PROSITE" id="PS50076">
    <property type="entry name" value="DNAJ_2"/>
    <property type="match status" value="1"/>
</dbReference>
<evidence type="ECO:0000313" key="4">
    <source>
        <dbReference type="EMBL" id="KAL1499520.1"/>
    </source>
</evidence>
<dbReference type="PANTHER" id="PTHR24078">
    <property type="entry name" value="DNAJ HOMOLOG SUBFAMILY C MEMBER"/>
    <property type="match status" value="1"/>
</dbReference>
<comment type="caution">
    <text evidence="4">The sequence shown here is derived from an EMBL/GenBank/DDBJ whole genome shotgun (WGS) entry which is preliminary data.</text>
</comment>
<feature type="region of interest" description="Disordered" evidence="2">
    <location>
        <begin position="936"/>
        <end position="960"/>
    </location>
</feature>
<dbReference type="GO" id="GO:0006457">
    <property type="term" value="P:protein folding"/>
    <property type="evidence" value="ECO:0007669"/>
    <property type="project" value="InterPro"/>
</dbReference>
<dbReference type="Pfam" id="PF01556">
    <property type="entry name" value="DnaJ_C"/>
    <property type="match status" value="1"/>
</dbReference>
<dbReference type="SUPFAM" id="SSF46565">
    <property type="entry name" value="Chaperone J-domain"/>
    <property type="match status" value="1"/>
</dbReference>
<dbReference type="InterPro" id="IPR051339">
    <property type="entry name" value="DnaJ_subfamily_B"/>
</dbReference>
<dbReference type="GO" id="GO:0005829">
    <property type="term" value="C:cytosol"/>
    <property type="evidence" value="ECO:0007669"/>
    <property type="project" value="TreeGrafter"/>
</dbReference>
<reference evidence="4 5" key="1">
    <citation type="journal article" date="2024" name="Science">
        <title>Giant polyketide synthase enzymes in the biosynthesis of giant marine polyether toxins.</title>
        <authorList>
            <person name="Fallon T.R."/>
            <person name="Shende V.V."/>
            <person name="Wierzbicki I.H."/>
            <person name="Pendleton A.L."/>
            <person name="Watervoot N.F."/>
            <person name="Auber R.P."/>
            <person name="Gonzalez D.J."/>
            <person name="Wisecaver J.H."/>
            <person name="Moore B.S."/>
        </authorList>
    </citation>
    <scope>NUCLEOTIDE SEQUENCE [LARGE SCALE GENOMIC DNA]</scope>
    <source>
        <strain evidence="4 5">12B1</strain>
    </source>
</reference>
<dbReference type="SUPFAM" id="SSF49493">
    <property type="entry name" value="HSP40/DnaJ peptide-binding domain"/>
    <property type="match status" value="1"/>
</dbReference>
<name>A0AB34IJY1_PRYPA</name>
<keyword evidence="1" id="KW-0143">Chaperone</keyword>
<dbReference type="AlphaFoldDB" id="A0AB34IJY1"/>
<dbReference type="GO" id="GO:0051087">
    <property type="term" value="F:protein-folding chaperone binding"/>
    <property type="evidence" value="ECO:0007669"/>
    <property type="project" value="TreeGrafter"/>
</dbReference>
<proteinExistence type="predicted"/>
<organism evidence="4 5">
    <name type="scientific">Prymnesium parvum</name>
    <name type="common">Toxic golden alga</name>
    <dbReference type="NCBI Taxonomy" id="97485"/>
    <lineage>
        <taxon>Eukaryota</taxon>
        <taxon>Haptista</taxon>
        <taxon>Haptophyta</taxon>
        <taxon>Prymnesiophyceae</taxon>
        <taxon>Prymnesiales</taxon>
        <taxon>Prymnesiaceae</taxon>
        <taxon>Prymnesium</taxon>
    </lineage>
</organism>
<dbReference type="Gene3D" id="2.60.260.20">
    <property type="entry name" value="Urease metallochaperone UreE, N-terminal domain"/>
    <property type="match status" value="1"/>
</dbReference>
<dbReference type="InterPro" id="IPR001623">
    <property type="entry name" value="DnaJ_domain"/>
</dbReference>
<dbReference type="Proteomes" id="UP001515480">
    <property type="component" value="Unassembled WGS sequence"/>
</dbReference>
<accession>A0AB34IJY1</accession>
<evidence type="ECO:0000259" key="3">
    <source>
        <dbReference type="PROSITE" id="PS50076"/>
    </source>
</evidence>
<dbReference type="Gene3D" id="1.10.287.110">
    <property type="entry name" value="DnaJ domain"/>
    <property type="match status" value="1"/>
</dbReference>
<feature type="region of interest" description="Disordered" evidence="2">
    <location>
        <begin position="363"/>
        <end position="397"/>
    </location>
</feature>
<protein>
    <recommendedName>
        <fullName evidence="3">J domain-containing protein</fullName>
    </recommendedName>
</protein>
<dbReference type="GO" id="GO:0051082">
    <property type="term" value="F:unfolded protein binding"/>
    <property type="evidence" value="ECO:0007669"/>
    <property type="project" value="InterPro"/>
</dbReference>
<feature type="compositionally biased region" description="Pro residues" evidence="2">
    <location>
        <begin position="480"/>
        <end position="500"/>
    </location>
</feature>
<keyword evidence="5" id="KW-1185">Reference proteome</keyword>
<dbReference type="PANTHER" id="PTHR24078:SF553">
    <property type="entry name" value="DNAJ HOMOLOG SUBFAMILY B MEMBER 5"/>
    <property type="match status" value="1"/>
</dbReference>
<evidence type="ECO:0000256" key="1">
    <source>
        <dbReference type="ARBA" id="ARBA00023186"/>
    </source>
</evidence>
<feature type="compositionally biased region" description="Pro residues" evidence="2">
    <location>
        <begin position="513"/>
        <end position="528"/>
    </location>
</feature>
<gene>
    <name evidence="4" type="ORF">AB1Y20_011723</name>
</gene>
<dbReference type="EMBL" id="JBGBPQ010000025">
    <property type="protein sequence ID" value="KAL1499520.1"/>
    <property type="molecule type" value="Genomic_DNA"/>
</dbReference>
<feature type="compositionally biased region" description="Basic and acidic residues" evidence="2">
    <location>
        <begin position="936"/>
        <end position="951"/>
    </location>
</feature>
<dbReference type="InterPro" id="IPR036869">
    <property type="entry name" value="J_dom_sf"/>
</dbReference>
<feature type="domain" description="J" evidence="3">
    <location>
        <begin position="98"/>
        <end position="172"/>
    </location>
</feature>
<dbReference type="InterPro" id="IPR008971">
    <property type="entry name" value="HSP40/DnaJ_pept-bd"/>
</dbReference>
<evidence type="ECO:0000256" key="2">
    <source>
        <dbReference type="SAM" id="MobiDB-lite"/>
    </source>
</evidence>
<sequence length="960" mass="105099">MSSRHAVAVFDAELARQQTQAELRSQAAPKKIHEVNKIGGNPHELSAEAKAKIAAALQMELEHARRRSDERRRRDPTYRPDAIDLDRSKVKRFNKFVDYYEVLGLTRDDDKFCSAAELKAAYKKRSFELHPDKQHGKSTEEQVAAAERFHQIKLAYEILSEPATRQLYDRARDKLEAEYEAGVVVNDDEQTKPPPSCVDVRVSLEELFEGGNKYVRYTRMMFEGTKWEKKTDDTFTLFIRPGELEGATFWFRNQGDVTTLGKADLVFVLVQEPHPVYERIGSDLWYRYTEPMDARQLTFCGVVPTMEGIAKKWVNNKLTSVGVSGSAVAVGQCLSAALGFDRSGWGEAIVKGKGMPLLAEGEDARRGKGELPSPPTGSRSAAGAQPAPKPKGVGGAQLPRGDLVVKYRVSFPADAPLRRASVWLPPGTLLMPPVALLTSEQSLLPHGPLCSLLLHTVLPAVLERRFFALLASPPAADATPPAPPTLAPPPPPPPPLPPAPLLTVAQISGGEAIPPPAPPRRTAPPLPIAGPLKGPPLLGYTRTERCVRRRRGWRRFRRASASRRRFRLTRRDARRPPPLLAAAPDGGVELSAAARQLMGAVSAMLPQLRWRVIHMVDGVEQPLLPDEEEAVEASAVVVLELVRDDAGRPGQLVLDPKTAKLVPVTPKSAFFVRKDVRVPLEEETLEEEMAVEEADVSRRRAESQYADGGAALGRKVWCHPTAEAIYNAHCRGSVILAIDQACALLGRPLLAGDLPTPRQSLLPFAVGLGAPNADVPHGKLSWRRLCSVSLRSQVSDCRLGFASLGLPPGFVGSALACRGWAVRAALGSASARKLPQAEMSARHTRVKEAQLQRKAERERARNLAELERTYVEHRVQWPPHVRSGGPWADMKGDLRGHCLRCNECPGFDTPDVAGLAVGSTVDVCVHCGCGAPHHEKLRSEKDRQAEAKDDVLVSGKAPQQ</sequence>
<dbReference type="CDD" id="cd06257">
    <property type="entry name" value="DnaJ"/>
    <property type="match status" value="1"/>
</dbReference>
<dbReference type="Pfam" id="PF00226">
    <property type="entry name" value="DnaJ"/>
    <property type="match status" value="1"/>
</dbReference>